<dbReference type="Proteomes" id="UP000193642">
    <property type="component" value="Unassembled WGS sequence"/>
</dbReference>
<dbReference type="InterPro" id="IPR050511">
    <property type="entry name" value="AMPK_gamma/SDS23_families"/>
</dbReference>
<dbReference type="Gene3D" id="3.10.580.10">
    <property type="entry name" value="CBS-domain"/>
    <property type="match status" value="2"/>
</dbReference>
<dbReference type="PANTHER" id="PTHR13780:SF36">
    <property type="entry name" value="CBS DOMAIN-CONTAINING PROTEIN"/>
    <property type="match status" value="1"/>
</dbReference>
<dbReference type="SUPFAM" id="SSF54631">
    <property type="entry name" value="CBS-domain pair"/>
    <property type="match status" value="2"/>
</dbReference>
<dbReference type="CDD" id="cd02205">
    <property type="entry name" value="CBS_pair_SF"/>
    <property type="match status" value="1"/>
</dbReference>
<evidence type="ECO:0000259" key="4">
    <source>
        <dbReference type="PROSITE" id="PS51371"/>
    </source>
</evidence>
<feature type="domain" description="CBS" evidence="4">
    <location>
        <begin position="44"/>
        <end position="102"/>
    </location>
</feature>
<keyword evidence="6" id="KW-1185">Reference proteome</keyword>
<sequence>MSVLQAMSSSATVTADASSSEAFKLLFSETTCGQVLERPSRSSGPKIPICLDTDLSVQDACNALAAHRISSAPVYSPEQGGFIGMFDYRDLVTYVLEVFRKVPKEEASFDAEMEITDIIKRASMDRTGVPIKLVSNLSSKTLSLLSLQEFANNSALHRIVVLEKCDGDKDKFVGVLSNPLFAVLSLKKLSLQQLGLVKGENSVVTVDLNDTVLEALYAMHTNHVSSVAIVDKAHGHSKLEGSVSMTDIKEILSSRGGWRHLYDPCFRFFVQLRSVQGLEANGSDRVPLFTVHPSTPLIVAVEKMAATKTHRVWIVSESGKGDVVGVLGLSDVMPFLAAACQPE</sequence>
<keyword evidence="2 3" id="KW-0129">CBS domain</keyword>
<dbReference type="EMBL" id="MCGO01000015">
    <property type="protein sequence ID" value="ORY46783.1"/>
    <property type="molecule type" value="Genomic_DNA"/>
</dbReference>
<evidence type="ECO:0000256" key="3">
    <source>
        <dbReference type="PROSITE-ProRule" id="PRU00703"/>
    </source>
</evidence>
<dbReference type="GO" id="GO:0004865">
    <property type="term" value="F:protein serine/threonine phosphatase inhibitor activity"/>
    <property type="evidence" value="ECO:0007669"/>
    <property type="project" value="TreeGrafter"/>
</dbReference>
<gene>
    <name evidence="5" type="ORF">BCR33DRAFT_848849</name>
</gene>
<protein>
    <submittedName>
        <fullName evidence="5">CBS-domain-containing protein</fullName>
    </submittedName>
</protein>
<dbReference type="OrthoDB" id="449052at2759"/>
<evidence type="ECO:0000313" key="5">
    <source>
        <dbReference type="EMBL" id="ORY46783.1"/>
    </source>
</evidence>
<dbReference type="InterPro" id="IPR000644">
    <property type="entry name" value="CBS_dom"/>
</dbReference>
<dbReference type="PROSITE" id="PS51371">
    <property type="entry name" value="CBS"/>
    <property type="match status" value="3"/>
</dbReference>
<dbReference type="AlphaFoldDB" id="A0A1Y2CIB2"/>
<feature type="domain" description="CBS" evidence="4">
    <location>
        <begin position="283"/>
        <end position="343"/>
    </location>
</feature>
<accession>A0A1Y2CIB2</accession>
<dbReference type="GO" id="GO:0042149">
    <property type="term" value="P:cellular response to glucose starvation"/>
    <property type="evidence" value="ECO:0007669"/>
    <property type="project" value="TreeGrafter"/>
</dbReference>
<dbReference type="STRING" id="329046.A0A1Y2CIB2"/>
<dbReference type="InterPro" id="IPR046342">
    <property type="entry name" value="CBS_dom_sf"/>
</dbReference>
<proteinExistence type="predicted"/>
<comment type="caution">
    <text evidence="5">The sequence shown here is derived from an EMBL/GenBank/DDBJ whole genome shotgun (WGS) entry which is preliminary data.</text>
</comment>
<keyword evidence="1" id="KW-0677">Repeat</keyword>
<name>A0A1Y2CIB2_9FUNG</name>
<dbReference type="PANTHER" id="PTHR13780">
    <property type="entry name" value="AMP-ACTIVATED PROTEIN KINASE, GAMMA REGULATORY SUBUNIT"/>
    <property type="match status" value="1"/>
</dbReference>
<evidence type="ECO:0000256" key="2">
    <source>
        <dbReference type="ARBA" id="ARBA00023122"/>
    </source>
</evidence>
<evidence type="ECO:0000313" key="6">
    <source>
        <dbReference type="Proteomes" id="UP000193642"/>
    </source>
</evidence>
<dbReference type="Pfam" id="PF00571">
    <property type="entry name" value="CBS"/>
    <property type="match status" value="3"/>
</dbReference>
<dbReference type="SMART" id="SM00116">
    <property type="entry name" value="CBS"/>
    <property type="match status" value="3"/>
</dbReference>
<feature type="domain" description="CBS" evidence="4">
    <location>
        <begin position="196"/>
        <end position="261"/>
    </location>
</feature>
<organism evidence="5 6">
    <name type="scientific">Rhizoclosmatium globosum</name>
    <dbReference type="NCBI Taxonomy" id="329046"/>
    <lineage>
        <taxon>Eukaryota</taxon>
        <taxon>Fungi</taxon>
        <taxon>Fungi incertae sedis</taxon>
        <taxon>Chytridiomycota</taxon>
        <taxon>Chytridiomycota incertae sedis</taxon>
        <taxon>Chytridiomycetes</taxon>
        <taxon>Chytridiales</taxon>
        <taxon>Chytriomycetaceae</taxon>
        <taxon>Rhizoclosmatium</taxon>
    </lineage>
</organism>
<evidence type="ECO:0000256" key="1">
    <source>
        <dbReference type="ARBA" id="ARBA00022737"/>
    </source>
</evidence>
<reference evidence="5 6" key="1">
    <citation type="submission" date="2016-07" db="EMBL/GenBank/DDBJ databases">
        <title>Pervasive Adenine N6-methylation of Active Genes in Fungi.</title>
        <authorList>
            <consortium name="DOE Joint Genome Institute"/>
            <person name="Mondo S.J."/>
            <person name="Dannebaum R.O."/>
            <person name="Kuo R.C."/>
            <person name="Labutti K."/>
            <person name="Haridas S."/>
            <person name="Kuo A."/>
            <person name="Salamov A."/>
            <person name="Ahrendt S.R."/>
            <person name="Lipzen A."/>
            <person name="Sullivan W."/>
            <person name="Andreopoulos W.B."/>
            <person name="Clum A."/>
            <person name="Lindquist E."/>
            <person name="Daum C."/>
            <person name="Ramamoorthy G.K."/>
            <person name="Gryganskyi A."/>
            <person name="Culley D."/>
            <person name="Magnuson J.K."/>
            <person name="James T.Y."/>
            <person name="O'Malley M.A."/>
            <person name="Stajich J.E."/>
            <person name="Spatafora J.W."/>
            <person name="Visel A."/>
            <person name="Grigoriev I.V."/>
        </authorList>
    </citation>
    <scope>NUCLEOTIDE SEQUENCE [LARGE SCALE GENOMIC DNA]</scope>
    <source>
        <strain evidence="5 6">JEL800</strain>
    </source>
</reference>